<dbReference type="RefSeq" id="WP_263371487.1">
    <property type="nucleotide sequence ID" value="NZ_JAGSYD010000003.1"/>
</dbReference>
<dbReference type="SUPFAM" id="SSF56059">
    <property type="entry name" value="Glutathione synthetase ATP-binding domain-like"/>
    <property type="match status" value="1"/>
</dbReference>
<dbReference type="EMBL" id="JBHSWI010000001">
    <property type="protein sequence ID" value="MFC6645095.1"/>
    <property type="molecule type" value="Genomic_DNA"/>
</dbReference>
<evidence type="ECO:0008006" key="3">
    <source>
        <dbReference type="Google" id="ProtNLM"/>
    </source>
</evidence>
<evidence type="ECO:0000313" key="1">
    <source>
        <dbReference type="EMBL" id="MFC6645095.1"/>
    </source>
</evidence>
<sequence length="404" mass="46008">MIEDLRRQFNASFSPEKYEQLIALVETKTRGPMPYRVAETPMFLPHALLQRMVDAGIALTTQLVTNREYMQRARAAVPEAFRVPGEPTHPSFMAVDFGLIADGNGGFVPKLVEMQAFPSVFGFQPMLAEAYREAYQLEASLRAFLCGEEAKYWQMLREVIVGQHEPQHVALLEVEPESQKTLPDFRVHAERLGIAIVDLAKVVKQGKRLFYRRDGELVRIERIYNRAIVDEIVRKQIALPFDYREELEVEWAGHPNAYFEISKFSLPYLEHETVPSAVFLDDFLSGKGRERLPAERERWVLKPLYSFAGKGITFAPSDEELFAIPSEQRHQYLVQERQSFVPVIATPAGPTQAEVRVLYVWPEAGAMTPMIALARLGRGLMMGVDHNREQSWVGASAVFFPKPL</sequence>
<proteinExistence type="predicted"/>
<accession>A0ABW1Z9I9</accession>
<keyword evidence="2" id="KW-1185">Reference proteome</keyword>
<gene>
    <name evidence="1" type="ORF">ACFQBQ_05705</name>
</gene>
<protein>
    <recommendedName>
        <fullName evidence="3">Circularly permuted type 2 ATP-grasp protein</fullName>
    </recommendedName>
</protein>
<reference evidence="2" key="1">
    <citation type="journal article" date="2019" name="Int. J. Syst. Evol. Microbiol.">
        <title>The Global Catalogue of Microorganisms (GCM) 10K type strain sequencing project: providing services to taxonomists for standard genome sequencing and annotation.</title>
        <authorList>
            <consortium name="The Broad Institute Genomics Platform"/>
            <consortium name="The Broad Institute Genome Sequencing Center for Infectious Disease"/>
            <person name="Wu L."/>
            <person name="Ma J."/>
        </authorList>
    </citation>
    <scope>NUCLEOTIDE SEQUENCE [LARGE SCALE GENOMIC DNA]</scope>
    <source>
        <strain evidence="2">CGMCC 1.16026</strain>
    </source>
</reference>
<name>A0ABW1Z9I9_9BACT</name>
<organism evidence="1 2">
    <name type="scientific">Granulicella cerasi</name>
    <dbReference type="NCBI Taxonomy" id="741063"/>
    <lineage>
        <taxon>Bacteria</taxon>
        <taxon>Pseudomonadati</taxon>
        <taxon>Acidobacteriota</taxon>
        <taxon>Terriglobia</taxon>
        <taxon>Terriglobales</taxon>
        <taxon>Acidobacteriaceae</taxon>
        <taxon>Granulicella</taxon>
    </lineage>
</organism>
<dbReference type="Proteomes" id="UP001596391">
    <property type="component" value="Unassembled WGS sequence"/>
</dbReference>
<comment type="caution">
    <text evidence="1">The sequence shown here is derived from an EMBL/GenBank/DDBJ whole genome shotgun (WGS) entry which is preliminary data.</text>
</comment>
<evidence type="ECO:0000313" key="2">
    <source>
        <dbReference type="Proteomes" id="UP001596391"/>
    </source>
</evidence>